<dbReference type="Pfam" id="PF17390">
    <property type="entry name" value="Bac_rhamnosid_C"/>
    <property type="match status" value="1"/>
</dbReference>
<evidence type="ECO:0000256" key="1">
    <source>
        <dbReference type="SAM" id="MobiDB-lite"/>
    </source>
</evidence>
<dbReference type="Proteomes" id="UP000549113">
    <property type="component" value="Unassembled WGS sequence"/>
</dbReference>
<keyword evidence="4" id="KW-0326">Glycosidase</keyword>
<sequence length="856" mass="92212">MSDVRSPDRGTAEALPLDTDWHPYVLGPRTPDVTPVAVREITGDVSGVEEFLAGTGDLTLTFNPDGPAPSLVFDYGREVAGVPWLELSRVANEPAVRVSYTESGAWTGPDGDDHGSHNDSANRSRVEIITATGSGRLTSGLIQGGQRYQRVALESPGAVTISSAGMRFAAYAATPDDYAGWFVSSSEELNRVWYEGAYTVQINQLPANTLPTAWRIDDSVLRVKGGTLAVIADGTDWQDVTVTFEAQLVERAIGWVVRAQEDGARGYLCTLRATDGRIDSFELVTFDDGYEDRPQDTVRRYSRLAHVELSTPFAASDWHRVTTTVVGSRLTVTVDAETVGSFEVADLDATANLLTSGSFGFHAMWGTSRIDVEHARFRHLTITDADGRTLFANALDNSAILESFVGDGVDSPDPLPVILDGGKRDRTVWSGDLLVQIPNVFHTTGAEEYVRGSIELLNGYQEPTGQSAARVPPLMPLAVAPQHGQTYSAAYSMHQIINVALHHLYTGDVDFVREQWPAILRQLDYDRSLIDFRGLVITDESNGLDWDWYDGAKTGAVTAYNITCYQSLLFAADLAAAIDEVELSATLRARATNLKTAINAHLYDPERHLYVLSEDRRAGVAQDANALAVVAGVVPEGDAVSLLRALAEALPRTPFGFSPFNTQTGFRTDISPYVSGSHLTALFEAGLTDDALALVHDLWGHMSRSDPHAVGTAWELVATDGSPGFGATTSLAHGWASGASVALTSYIAGVRPTSAGFHTWIIEPQPASLDWARAQVPTPAGPIHVSWKQVDGRLELELEAPAGTSGIVRVPAADAESARLQGVEVDGGPIDLIAQSDPTTPYLEFEVPAGRFTVRT</sequence>
<comment type="caution">
    <text evidence="4">The sequence shown here is derived from an EMBL/GenBank/DDBJ whole genome shotgun (WGS) entry which is preliminary data.</text>
</comment>
<accession>A0AA40SR29</accession>
<dbReference type="InterPro" id="IPR035398">
    <property type="entry name" value="Bac_rhamnosid_C"/>
</dbReference>
<dbReference type="RefSeq" id="WP_183500312.1">
    <property type="nucleotide sequence ID" value="NZ_BAABCO010000004.1"/>
</dbReference>
<dbReference type="PANTHER" id="PTHR34987">
    <property type="entry name" value="C, PUTATIVE (AFU_ORTHOLOGUE AFUA_3G02880)-RELATED"/>
    <property type="match status" value="1"/>
</dbReference>
<name>A0AA40SR29_9MICO</name>
<dbReference type="GO" id="GO:0005975">
    <property type="term" value="P:carbohydrate metabolic process"/>
    <property type="evidence" value="ECO:0007669"/>
    <property type="project" value="InterPro"/>
</dbReference>
<proteinExistence type="predicted"/>
<keyword evidence="4" id="KW-0378">Hydrolase</keyword>
<feature type="compositionally biased region" description="Basic and acidic residues" evidence="1">
    <location>
        <begin position="111"/>
        <end position="122"/>
    </location>
</feature>
<dbReference type="AlphaFoldDB" id="A0AA40SR29"/>
<dbReference type="Gene3D" id="2.60.420.10">
    <property type="entry name" value="Maltose phosphorylase, domain 3"/>
    <property type="match status" value="1"/>
</dbReference>
<dbReference type="EMBL" id="JACIFH010000001">
    <property type="protein sequence ID" value="MBB4140828.1"/>
    <property type="molecule type" value="Genomic_DNA"/>
</dbReference>
<dbReference type="Gene3D" id="1.50.10.10">
    <property type="match status" value="1"/>
</dbReference>
<feature type="domain" description="Alpha-L-rhamnosidase C-terminal" evidence="3">
    <location>
        <begin position="749"/>
        <end position="818"/>
    </location>
</feature>
<dbReference type="EC" id="3.2.1.40" evidence="4"/>
<dbReference type="GO" id="GO:0030596">
    <property type="term" value="F:alpha-L-rhamnosidase activity"/>
    <property type="evidence" value="ECO:0007669"/>
    <property type="project" value="UniProtKB-EC"/>
</dbReference>
<dbReference type="PANTHER" id="PTHR34987:SF4">
    <property type="entry name" value="ALPHA-L-RHAMNOSIDASE C-TERMINAL DOMAIN-CONTAINING PROTEIN"/>
    <property type="match status" value="1"/>
</dbReference>
<evidence type="ECO:0000313" key="5">
    <source>
        <dbReference type="Proteomes" id="UP000549113"/>
    </source>
</evidence>
<dbReference type="InterPro" id="IPR008928">
    <property type="entry name" value="6-hairpin_glycosidase_sf"/>
</dbReference>
<reference evidence="4 5" key="1">
    <citation type="submission" date="2020-08" db="EMBL/GenBank/DDBJ databases">
        <title>Sequencing the genomes of 1000 actinobacteria strains.</title>
        <authorList>
            <person name="Klenk H.-P."/>
        </authorList>
    </citation>
    <scope>NUCLEOTIDE SEQUENCE [LARGE SCALE GENOMIC DNA]</scope>
    <source>
        <strain evidence="4 5">DSM 19600</strain>
    </source>
</reference>
<dbReference type="InterPro" id="IPR012341">
    <property type="entry name" value="6hp_glycosidase-like_sf"/>
</dbReference>
<evidence type="ECO:0000259" key="3">
    <source>
        <dbReference type="Pfam" id="PF17390"/>
    </source>
</evidence>
<gene>
    <name evidence="4" type="ORF">BKA10_002622</name>
</gene>
<dbReference type="SUPFAM" id="SSF48208">
    <property type="entry name" value="Six-hairpin glycosidases"/>
    <property type="match status" value="1"/>
</dbReference>
<dbReference type="Gene3D" id="2.60.120.560">
    <property type="entry name" value="Exo-inulinase, domain 1"/>
    <property type="match status" value="1"/>
</dbReference>
<evidence type="ECO:0000313" key="4">
    <source>
        <dbReference type="EMBL" id="MBB4140828.1"/>
    </source>
</evidence>
<organism evidence="4 5">
    <name type="scientific">Microbacterium invictum</name>
    <dbReference type="NCBI Taxonomy" id="515415"/>
    <lineage>
        <taxon>Bacteria</taxon>
        <taxon>Bacillati</taxon>
        <taxon>Actinomycetota</taxon>
        <taxon>Actinomycetes</taxon>
        <taxon>Micrococcales</taxon>
        <taxon>Microbacteriaceae</taxon>
        <taxon>Microbacterium</taxon>
    </lineage>
</organism>
<evidence type="ECO:0000259" key="2">
    <source>
        <dbReference type="Pfam" id="PF17389"/>
    </source>
</evidence>
<dbReference type="InterPro" id="IPR035396">
    <property type="entry name" value="Bac_rhamnosid6H"/>
</dbReference>
<feature type="region of interest" description="Disordered" evidence="1">
    <location>
        <begin position="102"/>
        <end position="122"/>
    </location>
</feature>
<protein>
    <submittedName>
        <fullName evidence="4">Alpha-L-rhamnosidase</fullName>
        <ecNumber evidence="4">3.2.1.40</ecNumber>
    </submittedName>
</protein>
<keyword evidence="5" id="KW-1185">Reference proteome</keyword>
<dbReference type="Pfam" id="PF17389">
    <property type="entry name" value="Bac_rhamnosid6H"/>
    <property type="match status" value="1"/>
</dbReference>
<feature type="domain" description="Alpha-L-rhamnosidase six-hairpin glycosidase" evidence="2">
    <location>
        <begin position="418"/>
        <end position="639"/>
    </location>
</feature>